<dbReference type="RefSeq" id="WP_342809830.1">
    <property type="nucleotide sequence ID" value="NZ_JAOPJZ010000017.1"/>
</dbReference>
<evidence type="ECO:0000256" key="1">
    <source>
        <dbReference type="SAM" id="MobiDB-lite"/>
    </source>
</evidence>
<sequence length="317" mass="35563">MTDLETTIADAGSAITSLLENDDESDLQDRIADTVGDGIDALEGDDRSKSDAIANDLDNVVRLLEETETMLRSIDFSAIPDAIDEDELLEAIEMGEIPAALQGEEDEEVVKLRQIVKAVNVLKLFQTADISELWNATQEFDEATDELTDEDDGDDGIIDGVTESITGEDDGEEDGVFGTEDDELLETDVVDVLEMGSREALSEFDPQENNMKQYEEIIQAQAMEGVDSFRDALLKTHGKFERLVEINREKTRQTDRTPNSRNPTAVSTLVIDRPELRSPENYATMPRQVRHSSAPNRTHIYGRRFELERKRRGYDDE</sequence>
<evidence type="ECO:0000313" key="3">
    <source>
        <dbReference type="Proteomes" id="UP001321047"/>
    </source>
</evidence>
<accession>A0AAP2ZCU9</accession>
<comment type="caution">
    <text evidence="2">The sequence shown here is derived from an EMBL/GenBank/DDBJ whole genome shotgun (WGS) entry which is preliminary data.</text>
</comment>
<feature type="compositionally biased region" description="Acidic residues" evidence="1">
    <location>
        <begin position="166"/>
        <end position="178"/>
    </location>
</feature>
<organism evidence="2 3">
    <name type="scientific">Natronosalvus hydrolyticus</name>
    <dbReference type="NCBI Taxonomy" id="2979988"/>
    <lineage>
        <taxon>Archaea</taxon>
        <taxon>Methanobacteriati</taxon>
        <taxon>Methanobacteriota</taxon>
        <taxon>Stenosarchaea group</taxon>
        <taxon>Halobacteria</taxon>
        <taxon>Halobacteriales</taxon>
        <taxon>Natrialbaceae</taxon>
        <taxon>Natronosalvus</taxon>
    </lineage>
</organism>
<feature type="region of interest" description="Disordered" evidence="1">
    <location>
        <begin position="277"/>
        <end position="317"/>
    </location>
</feature>
<gene>
    <name evidence="2" type="ORF">OB919_16235</name>
</gene>
<evidence type="ECO:0000313" key="2">
    <source>
        <dbReference type="EMBL" id="MCU4753514.1"/>
    </source>
</evidence>
<proteinExistence type="predicted"/>
<protein>
    <submittedName>
        <fullName evidence="2">Uncharacterized protein</fullName>
    </submittedName>
</protein>
<feature type="region of interest" description="Disordered" evidence="1">
    <location>
        <begin position="145"/>
        <end position="178"/>
    </location>
</feature>
<reference evidence="2 3" key="1">
    <citation type="submission" date="2022-09" db="EMBL/GenBank/DDBJ databases">
        <title>Enrichment on poylsaccharides allowed isolation of novel metabolic and taxonomic groups of Haloarchaea.</title>
        <authorList>
            <person name="Sorokin D.Y."/>
            <person name="Elcheninov A.G."/>
            <person name="Khizhniak T.V."/>
            <person name="Kolganova T.V."/>
            <person name="Kublanov I.V."/>
        </authorList>
    </citation>
    <scope>NUCLEOTIDE SEQUENCE [LARGE SCALE GENOMIC DNA]</scope>
    <source>
        <strain evidence="2 3">AArc-curdl1</strain>
    </source>
</reference>
<dbReference type="AlphaFoldDB" id="A0AAP2ZCU9"/>
<keyword evidence="3" id="KW-1185">Reference proteome</keyword>
<dbReference type="Proteomes" id="UP001321047">
    <property type="component" value="Unassembled WGS sequence"/>
</dbReference>
<name>A0AAP2ZCU9_9EURY</name>
<dbReference type="EMBL" id="JAOPJZ010000017">
    <property type="protein sequence ID" value="MCU4753514.1"/>
    <property type="molecule type" value="Genomic_DNA"/>
</dbReference>
<feature type="compositionally biased region" description="Acidic residues" evidence="1">
    <location>
        <begin position="145"/>
        <end position="157"/>
    </location>
</feature>